<dbReference type="Pfam" id="PF00486">
    <property type="entry name" value="Trans_reg_C"/>
    <property type="match status" value="1"/>
</dbReference>
<sequence length="250" mass="28905">MKHILVVDDEPSIVILLEYTLKQAGYKVSIARDGKAAYDMISSQNFDLVLLDIMLPKMDGMEVCRRIRQERIQVPIIMLTAKSEEYDKIIGLELGADDYITKPFSPREVIARIKAVSRRTNSLSNRPIIEKNDALENQPSSSEDQSLKGIVNYGDIQIDLDHFEVLVRGEKVELTPKEYELLVYFTQRKGRIISRDQLLNQIWNFDYAGETRIVDVHISHLREKIEEDTKSPKYIKTVRGFGYKFEVPRV</sequence>
<dbReference type="Gene3D" id="6.10.250.690">
    <property type="match status" value="1"/>
</dbReference>
<dbReference type="InterPro" id="IPR016032">
    <property type="entry name" value="Sig_transdc_resp-reg_C-effctor"/>
</dbReference>
<name>A0AAJ1Q5F8_9LACT</name>
<dbReference type="InterPro" id="IPR001789">
    <property type="entry name" value="Sig_transdc_resp-reg_receiver"/>
</dbReference>
<dbReference type="GO" id="GO:0005829">
    <property type="term" value="C:cytosol"/>
    <property type="evidence" value="ECO:0007669"/>
    <property type="project" value="TreeGrafter"/>
</dbReference>
<feature type="modified residue" description="4-aspartylphosphate" evidence="7">
    <location>
        <position position="52"/>
    </location>
</feature>
<dbReference type="EMBL" id="JASOOE010000004">
    <property type="protein sequence ID" value="MDK7186896.1"/>
    <property type="molecule type" value="Genomic_DNA"/>
</dbReference>
<dbReference type="InterPro" id="IPR039420">
    <property type="entry name" value="WalR-like"/>
</dbReference>
<evidence type="ECO:0000256" key="5">
    <source>
        <dbReference type="ARBA" id="ARBA00023159"/>
    </source>
</evidence>
<proteinExistence type="predicted"/>
<feature type="domain" description="Response regulatory" evidence="9">
    <location>
        <begin position="3"/>
        <end position="117"/>
    </location>
</feature>
<dbReference type="InterPro" id="IPR011006">
    <property type="entry name" value="CheY-like_superfamily"/>
</dbReference>
<dbReference type="Gene3D" id="1.10.10.10">
    <property type="entry name" value="Winged helix-like DNA-binding domain superfamily/Winged helix DNA-binding domain"/>
    <property type="match status" value="1"/>
</dbReference>
<keyword evidence="4 8" id="KW-0238">DNA-binding</keyword>
<evidence type="ECO:0000256" key="1">
    <source>
        <dbReference type="ARBA" id="ARBA00022553"/>
    </source>
</evidence>
<keyword evidence="6" id="KW-0804">Transcription</keyword>
<evidence type="ECO:0000256" key="7">
    <source>
        <dbReference type="PROSITE-ProRule" id="PRU00169"/>
    </source>
</evidence>
<dbReference type="PROSITE" id="PS51755">
    <property type="entry name" value="OMPR_PHOB"/>
    <property type="match status" value="1"/>
</dbReference>
<dbReference type="InterPro" id="IPR001867">
    <property type="entry name" value="OmpR/PhoB-type_DNA-bd"/>
</dbReference>
<feature type="domain" description="OmpR/PhoB-type" evidence="10">
    <location>
        <begin position="148"/>
        <end position="247"/>
    </location>
</feature>
<dbReference type="RefSeq" id="WP_285065475.1">
    <property type="nucleotide sequence ID" value="NZ_JASOOE010000004.1"/>
</dbReference>
<evidence type="ECO:0000313" key="11">
    <source>
        <dbReference type="EMBL" id="MDK7186896.1"/>
    </source>
</evidence>
<dbReference type="GO" id="GO:0000156">
    <property type="term" value="F:phosphorelay response regulator activity"/>
    <property type="evidence" value="ECO:0007669"/>
    <property type="project" value="TreeGrafter"/>
</dbReference>
<keyword evidence="2" id="KW-0902">Two-component regulatory system</keyword>
<dbReference type="GO" id="GO:0000976">
    <property type="term" value="F:transcription cis-regulatory region binding"/>
    <property type="evidence" value="ECO:0007669"/>
    <property type="project" value="TreeGrafter"/>
</dbReference>
<reference evidence="11" key="1">
    <citation type="submission" date="2023-05" db="EMBL/GenBank/DDBJ databases">
        <title>Cataloging the Phylogenetic Diversity of Human Bladder Bacteria.</title>
        <authorList>
            <person name="Du J."/>
        </authorList>
    </citation>
    <scope>NUCLEOTIDE SEQUENCE</scope>
    <source>
        <strain evidence="11">UMB1231</strain>
    </source>
</reference>
<dbReference type="Pfam" id="PF00072">
    <property type="entry name" value="Response_reg"/>
    <property type="match status" value="1"/>
</dbReference>
<protein>
    <submittedName>
        <fullName evidence="11">Response regulator transcription factor</fullName>
    </submittedName>
</protein>
<evidence type="ECO:0000259" key="10">
    <source>
        <dbReference type="PROSITE" id="PS51755"/>
    </source>
</evidence>
<feature type="DNA-binding region" description="OmpR/PhoB-type" evidence="8">
    <location>
        <begin position="148"/>
        <end position="247"/>
    </location>
</feature>
<evidence type="ECO:0000256" key="8">
    <source>
        <dbReference type="PROSITE-ProRule" id="PRU01091"/>
    </source>
</evidence>
<dbReference type="FunFam" id="3.40.50.2300:FF:000001">
    <property type="entry name" value="DNA-binding response regulator PhoB"/>
    <property type="match status" value="1"/>
</dbReference>
<evidence type="ECO:0000256" key="2">
    <source>
        <dbReference type="ARBA" id="ARBA00023012"/>
    </source>
</evidence>
<dbReference type="Proteomes" id="UP001229251">
    <property type="component" value="Unassembled WGS sequence"/>
</dbReference>
<evidence type="ECO:0000256" key="3">
    <source>
        <dbReference type="ARBA" id="ARBA00023015"/>
    </source>
</evidence>
<gene>
    <name evidence="11" type="ORF">QP433_02770</name>
</gene>
<dbReference type="InterPro" id="IPR036388">
    <property type="entry name" value="WH-like_DNA-bd_sf"/>
</dbReference>
<dbReference type="PANTHER" id="PTHR48111:SF73">
    <property type="entry name" value="ALKALINE PHOSPHATASE SYNTHESIS TRANSCRIPTIONAL REGULATORY PROTEIN PHOP"/>
    <property type="match status" value="1"/>
</dbReference>
<dbReference type="CDD" id="cd00383">
    <property type="entry name" value="trans_reg_C"/>
    <property type="match status" value="1"/>
</dbReference>
<dbReference type="SMART" id="SM00862">
    <property type="entry name" value="Trans_reg_C"/>
    <property type="match status" value="1"/>
</dbReference>
<evidence type="ECO:0000256" key="6">
    <source>
        <dbReference type="ARBA" id="ARBA00023163"/>
    </source>
</evidence>
<dbReference type="PANTHER" id="PTHR48111">
    <property type="entry name" value="REGULATOR OF RPOS"/>
    <property type="match status" value="1"/>
</dbReference>
<evidence type="ECO:0000259" key="9">
    <source>
        <dbReference type="PROSITE" id="PS50110"/>
    </source>
</evidence>
<dbReference type="AlphaFoldDB" id="A0AAJ1Q5F8"/>
<comment type="caution">
    <text evidence="11">The sequence shown here is derived from an EMBL/GenBank/DDBJ whole genome shotgun (WGS) entry which is preliminary data.</text>
</comment>
<dbReference type="GO" id="GO:0006355">
    <property type="term" value="P:regulation of DNA-templated transcription"/>
    <property type="evidence" value="ECO:0007669"/>
    <property type="project" value="InterPro"/>
</dbReference>
<keyword evidence="5" id="KW-0010">Activator</keyword>
<dbReference type="FunFam" id="1.10.10.10:FF:000018">
    <property type="entry name" value="DNA-binding response regulator ResD"/>
    <property type="match status" value="1"/>
</dbReference>
<organism evidence="11 12">
    <name type="scientific">Facklamia hominis</name>
    <dbReference type="NCBI Taxonomy" id="178214"/>
    <lineage>
        <taxon>Bacteria</taxon>
        <taxon>Bacillati</taxon>
        <taxon>Bacillota</taxon>
        <taxon>Bacilli</taxon>
        <taxon>Lactobacillales</taxon>
        <taxon>Aerococcaceae</taxon>
        <taxon>Facklamia</taxon>
    </lineage>
</organism>
<dbReference type="SUPFAM" id="SSF52172">
    <property type="entry name" value="CheY-like"/>
    <property type="match status" value="1"/>
</dbReference>
<dbReference type="PROSITE" id="PS50110">
    <property type="entry name" value="RESPONSE_REGULATORY"/>
    <property type="match status" value="1"/>
</dbReference>
<dbReference type="SUPFAM" id="SSF46894">
    <property type="entry name" value="C-terminal effector domain of the bipartite response regulators"/>
    <property type="match status" value="1"/>
</dbReference>
<dbReference type="SMART" id="SM00448">
    <property type="entry name" value="REC"/>
    <property type="match status" value="1"/>
</dbReference>
<dbReference type="Gene3D" id="3.40.50.2300">
    <property type="match status" value="1"/>
</dbReference>
<dbReference type="GO" id="GO:0032993">
    <property type="term" value="C:protein-DNA complex"/>
    <property type="evidence" value="ECO:0007669"/>
    <property type="project" value="TreeGrafter"/>
</dbReference>
<evidence type="ECO:0000313" key="12">
    <source>
        <dbReference type="Proteomes" id="UP001229251"/>
    </source>
</evidence>
<keyword evidence="3" id="KW-0805">Transcription regulation</keyword>
<accession>A0AAJ1Q5F8</accession>
<evidence type="ECO:0000256" key="4">
    <source>
        <dbReference type="ARBA" id="ARBA00023125"/>
    </source>
</evidence>
<keyword evidence="1 7" id="KW-0597">Phosphoprotein</keyword>